<keyword evidence="2" id="KW-1185">Reference proteome</keyword>
<comment type="caution">
    <text evidence="1">The sequence shown here is derived from an EMBL/GenBank/DDBJ whole genome shotgun (WGS) entry which is preliminary data.</text>
</comment>
<gene>
    <name evidence="1" type="ORF">ACFSW7_04190</name>
</gene>
<sequence>MQSIPEIVSPDAAPPCVDAYGGESSIGAQVRADLASLAELLRDAAGELSEVHRPAVEDAAIGDWVSFARLTYDLARAGIDGMLDAAALACGTVASQYDLVQPFVVSLEDIANALTEPKAVPQ</sequence>
<evidence type="ECO:0000313" key="1">
    <source>
        <dbReference type="EMBL" id="MFD2757578.1"/>
    </source>
</evidence>
<dbReference type="Proteomes" id="UP001597492">
    <property type="component" value="Unassembled WGS sequence"/>
</dbReference>
<accession>A0ABW5UVU5</accession>
<dbReference type="EMBL" id="JBHUNE010000003">
    <property type="protein sequence ID" value="MFD2757578.1"/>
    <property type="molecule type" value="Genomic_DNA"/>
</dbReference>
<dbReference type="RefSeq" id="WP_019618123.1">
    <property type="nucleotide sequence ID" value="NZ_JBHUNE010000003.1"/>
</dbReference>
<evidence type="ECO:0000313" key="2">
    <source>
        <dbReference type="Proteomes" id="UP001597492"/>
    </source>
</evidence>
<proteinExistence type="predicted"/>
<protein>
    <submittedName>
        <fullName evidence="1">Uncharacterized protein</fullName>
    </submittedName>
</protein>
<organism evidence="1 2">
    <name type="scientific">Gulosibacter faecalis</name>
    <dbReference type="NCBI Taxonomy" id="272240"/>
    <lineage>
        <taxon>Bacteria</taxon>
        <taxon>Bacillati</taxon>
        <taxon>Actinomycetota</taxon>
        <taxon>Actinomycetes</taxon>
        <taxon>Micrococcales</taxon>
        <taxon>Microbacteriaceae</taxon>
        <taxon>Gulosibacter</taxon>
    </lineage>
</organism>
<reference evidence="2" key="1">
    <citation type="journal article" date="2019" name="Int. J. Syst. Evol. Microbiol.">
        <title>The Global Catalogue of Microorganisms (GCM) 10K type strain sequencing project: providing services to taxonomists for standard genome sequencing and annotation.</title>
        <authorList>
            <consortium name="The Broad Institute Genomics Platform"/>
            <consortium name="The Broad Institute Genome Sequencing Center for Infectious Disease"/>
            <person name="Wu L."/>
            <person name="Ma J."/>
        </authorList>
    </citation>
    <scope>NUCLEOTIDE SEQUENCE [LARGE SCALE GENOMIC DNA]</scope>
    <source>
        <strain evidence="2">TISTR 1514</strain>
    </source>
</reference>
<name>A0ABW5UVU5_9MICO</name>